<name>A0ABR9N5G0_9MICO</name>
<protein>
    <submittedName>
        <fullName evidence="1">Carbohydrate ABC transporter substrate-binding protein</fullName>
    </submittedName>
</protein>
<organism evidence="1 2">
    <name type="scientific">Myceligenerans pegani</name>
    <dbReference type="NCBI Taxonomy" id="2776917"/>
    <lineage>
        <taxon>Bacteria</taxon>
        <taxon>Bacillati</taxon>
        <taxon>Actinomycetota</taxon>
        <taxon>Actinomycetes</taxon>
        <taxon>Micrococcales</taxon>
        <taxon>Promicromonosporaceae</taxon>
        <taxon>Myceligenerans</taxon>
    </lineage>
</organism>
<comment type="caution">
    <text evidence="1">The sequence shown here is derived from an EMBL/GenBank/DDBJ whole genome shotgun (WGS) entry which is preliminary data.</text>
</comment>
<dbReference type="RefSeq" id="WP_192864894.1">
    <property type="nucleotide sequence ID" value="NZ_JADAQT010000108.1"/>
</dbReference>
<reference evidence="1 2" key="1">
    <citation type="submission" date="2020-10" db="EMBL/GenBank/DDBJ databases">
        <title>Myceligenerans pegani sp. nov., an endophytic actinomycete isolated from Peganum harmala L. in Xinjiang, China.</title>
        <authorList>
            <person name="Xin L."/>
        </authorList>
    </citation>
    <scope>NUCLEOTIDE SEQUENCE [LARGE SCALE GENOMIC DNA]</scope>
    <source>
        <strain evidence="1 2">TRM65318</strain>
    </source>
</reference>
<sequence length="442" mass="46611">MELNRRDLLKVLGLAGFGIVGGGALAACTTPGSGTPVSSGDALLDLWTHDPGYATFFTSAATDAALVGGSAWSFGIDVTSIAPADIVSRLITQAVAQRPLPQLAGLVIDQFPRVMRADIAENLFVDLTSLTEPLGDRLLKTQPYSVDGKVYALESDNSVSVMFYRADLFEQLGIPDDVGTWEELLEIGAGIAADTGQAVGMVANGDNGSIVNGFVQMLLQRGGSLYDADGNLTVVSDESVEVLELMAAGVRSGAFLALSDPYGGAAAAALKESQLIATVMPNWYEVYGLQANVPDQSGRWRARTIPKFAGGGHIGSTLGGTAFAVLKDQPLTDAATDLLQRAYLSEEGQLARYHAGAYLPTLVDLYQSPSFQQISDDYLGGQRVFEIYAAAAQDMPIFYQAAGASVLRDSLGGPILRAINGQIGAEEALATGVRMYERQVQQ</sequence>
<dbReference type="Pfam" id="PF13416">
    <property type="entry name" value="SBP_bac_8"/>
    <property type="match status" value="1"/>
</dbReference>
<dbReference type="PANTHER" id="PTHR43649">
    <property type="entry name" value="ARABINOSE-BINDING PROTEIN-RELATED"/>
    <property type="match status" value="1"/>
</dbReference>
<accession>A0ABR9N5G0</accession>
<keyword evidence="2" id="KW-1185">Reference proteome</keyword>
<dbReference type="InterPro" id="IPR006059">
    <property type="entry name" value="SBP"/>
</dbReference>
<dbReference type="PANTHER" id="PTHR43649:SF12">
    <property type="entry name" value="DIACETYLCHITOBIOSE BINDING PROTEIN DASA"/>
    <property type="match status" value="1"/>
</dbReference>
<gene>
    <name evidence="1" type="ORF">IHE71_21955</name>
</gene>
<evidence type="ECO:0000313" key="2">
    <source>
        <dbReference type="Proteomes" id="UP000625527"/>
    </source>
</evidence>
<dbReference type="InterPro" id="IPR050490">
    <property type="entry name" value="Bact_solute-bd_prot1"/>
</dbReference>
<dbReference type="EMBL" id="JADAQT010000108">
    <property type="protein sequence ID" value="MBE1878364.1"/>
    <property type="molecule type" value="Genomic_DNA"/>
</dbReference>
<dbReference type="InterPro" id="IPR006311">
    <property type="entry name" value="TAT_signal"/>
</dbReference>
<proteinExistence type="predicted"/>
<dbReference type="PROSITE" id="PS51257">
    <property type="entry name" value="PROKAR_LIPOPROTEIN"/>
    <property type="match status" value="1"/>
</dbReference>
<dbReference type="PROSITE" id="PS51318">
    <property type="entry name" value="TAT"/>
    <property type="match status" value="1"/>
</dbReference>
<dbReference type="Gene3D" id="3.40.190.10">
    <property type="entry name" value="Periplasmic binding protein-like II"/>
    <property type="match status" value="1"/>
</dbReference>
<evidence type="ECO:0000313" key="1">
    <source>
        <dbReference type="EMBL" id="MBE1878364.1"/>
    </source>
</evidence>
<dbReference type="SUPFAM" id="SSF53850">
    <property type="entry name" value="Periplasmic binding protein-like II"/>
    <property type="match status" value="1"/>
</dbReference>
<dbReference type="Proteomes" id="UP000625527">
    <property type="component" value="Unassembled WGS sequence"/>
</dbReference>